<proteinExistence type="predicted"/>
<name>A0A914R805_9BILA</name>
<accession>A0A914R805</accession>
<dbReference type="WBParaSite" id="PDA_v2.g7720.t1">
    <property type="protein sequence ID" value="PDA_v2.g7720.t1"/>
    <property type="gene ID" value="PDA_v2.g7720"/>
</dbReference>
<evidence type="ECO:0000313" key="2">
    <source>
        <dbReference type="WBParaSite" id="PDA_v2.g7720.t1"/>
    </source>
</evidence>
<dbReference type="AlphaFoldDB" id="A0A914R805"/>
<protein>
    <submittedName>
        <fullName evidence="2">Uncharacterized protein</fullName>
    </submittedName>
</protein>
<evidence type="ECO:0000313" key="1">
    <source>
        <dbReference type="Proteomes" id="UP000887578"/>
    </source>
</evidence>
<organism evidence="1 2">
    <name type="scientific">Panagrolaimus davidi</name>
    <dbReference type="NCBI Taxonomy" id="227884"/>
    <lineage>
        <taxon>Eukaryota</taxon>
        <taxon>Metazoa</taxon>
        <taxon>Ecdysozoa</taxon>
        <taxon>Nematoda</taxon>
        <taxon>Chromadorea</taxon>
        <taxon>Rhabditida</taxon>
        <taxon>Tylenchina</taxon>
        <taxon>Panagrolaimomorpha</taxon>
        <taxon>Panagrolaimoidea</taxon>
        <taxon>Panagrolaimidae</taxon>
        <taxon>Panagrolaimus</taxon>
    </lineage>
</organism>
<dbReference type="Proteomes" id="UP000887578">
    <property type="component" value="Unplaced"/>
</dbReference>
<sequence>MMNFNKRMAEWKDKLDVIFGFKPISCDFNLIHPHATPLPVHPIHRPIDMELYIADADAKEEDDDEDKENMK</sequence>
<keyword evidence="1" id="KW-1185">Reference proteome</keyword>
<reference evidence="2" key="1">
    <citation type="submission" date="2022-11" db="UniProtKB">
        <authorList>
            <consortium name="WormBaseParasite"/>
        </authorList>
    </citation>
    <scope>IDENTIFICATION</scope>
</reference>